<comment type="caution">
    <text evidence="1">The sequence shown here is derived from an EMBL/GenBank/DDBJ whole genome shotgun (WGS) entry which is preliminary data.</text>
</comment>
<organism evidence="1 2">
    <name type="scientific">Caerostris extrusa</name>
    <name type="common">Bark spider</name>
    <name type="synonym">Caerostris bankana</name>
    <dbReference type="NCBI Taxonomy" id="172846"/>
    <lineage>
        <taxon>Eukaryota</taxon>
        <taxon>Metazoa</taxon>
        <taxon>Ecdysozoa</taxon>
        <taxon>Arthropoda</taxon>
        <taxon>Chelicerata</taxon>
        <taxon>Arachnida</taxon>
        <taxon>Araneae</taxon>
        <taxon>Araneomorphae</taxon>
        <taxon>Entelegynae</taxon>
        <taxon>Araneoidea</taxon>
        <taxon>Araneidae</taxon>
        <taxon>Caerostris</taxon>
    </lineage>
</organism>
<evidence type="ECO:0000313" key="2">
    <source>
        <dbReference type="Proteomes" id="UP001054945"/>
    </source>
</evidence>
<reference evidence="1 2" key="1">
    <citation type="submission" date="2021-06" db="EMBL/GenBank/DDBJ databases">
        <title>Caerostris extrusa draft genome.</title>
        <authorList>
            <person name="Kono N."/>
            <person name="Arakawa K."/>
        </authorList>
    </citation>
    <scope>NUCLEOTIDE SEQUENCE [LARGE SCALE GENOMIC DNA]</scope>
</reference>
<evidence type="ECO:0000313" key="1">
    <source>
        <dbReference type="EMBL" id="GIY93023.1"/>
    </source>
</evidence>
<proteinExistence type="predicted"/>
<dbReference type="EMBL" id="BPLR01000221">
    <property type="protein sequence ID" value="GIY93023.1"/>
    <property type="molecule type" value="Genomic_DNA"/>
</dbReference>
<accession>A0AAV4XF06</accession>
<gene>
    <name evidence="1" type="ORF">CEXT_723961</name>
</gene>
<dbReference type="Proteomes" id="UP001054945">
    <property type="component" value="Unassembled WGS sequence"/>
</dbReference>
<protein>
    <submittedName>
        <fullName evidence="1">Uncharacterized protein</fullName>
    </submittedName>
</protein>
<sequence length="97" mass="11375">MRCKNSLCRQIAVKSEFGEHPFLGKGRLYGRCWAASSLNPDGRFSARKHKTCSACKYFYSLLAFVMSFRLHRSPSLTFKMRSPSRLKHSFRQKYLFE</sequence>
<keyword evidence="2" id="KW-1185">Reference proteome</keyword>
<dbReference type="AlphaFoldDB" id="A0AAV4XF06"/>
<name>A0AAV4XF06_CAEEX</name>